<proteinExistence type="predicted"/>
<sequence length="366" mass="39690">MLAALILLQLLIPPSISLFFGSGGGGGGGCGCPCPVPPPIPICAPPPICAQPAPCPMTSYSPAYPSYPSYSSPSYALPPSYASLPAPSPFYQPGWSPAIPSYQSVPSYSTGYSVSPPTYVAPLQAPIYTSIPIPGPLPPSPLYMPVPPPLPLPVVTDGYEKISIVISTTSSYQQSGYAPAVKVYEKQFDEENSLESMTPASEPPIPIEIPKEVTALPLTLDYRTSQVVTPTQFYTPAYSPTTIYTEENASEEGPLVEKQGYWSKTPEISTKHSLLENRHNVLKRMKTETIHRTNNTCNSVKLANVMTRAIVEDVSVSKRMIQHATKLAFDGAKFDVFCATGEFSYSIHSRKYCEVTKEDVTCFAFR</sequence>
<dbReference type="AlphaFoldDB" id="A0A8R1HJ46"/>
<dbReference type="InterPro" id="IPR007284">
    <property type="entry name" value="Ground-like_dom"/>
</dbReference>
<dbReference type="PRINTS" id="PR01217">
    <property type="entry name" value="PRICHEXTENSN"/>
</dbReference>
<dbReference type="EnsemblMetazoa" id="CJA03338.1">
    <property type="protein sequence ID" value="CJA03338.1"/>
    <property type="gene ID" value="WBGene00122542"/>
</dbReference>
<reference evidence="3" key="2">
    <citation type="submission" date="2022-06" db="UniProtKB">
        <authorList>
            <consortium name="EnsemblMetazoa"/>
        </authorList>
    </citation>
    <scope>IDENTIFICATION</scope>
    <source>
        <strain evidence="3">DF5081</strain>
    </source>
</reference>
<feature type="signal peptide" evidence="1">
    <location>
        <begin position="1"/>
        <end position="17"/>
    </location>
</feature>
<dbReference type="Proteomes" id="UP000005237">
    <property type="component" value="Unassembled WGS sequence"/>
</dbReference>
<feature type="chain" id="PRO_5035769180" evidence="1">
    <location>
        <begin position="18"/>
        <end position="366"/>
    </location>
</feature>
<protein>
    <submittedName>
        <fullName evidence="3">Ground-like domain-containing protein</fullName>
    </submittedName>
</protein>
<evidence type="ECO:0000259" key="2">
    <source>
        <dbReference type="Pfam" id="PF04155"/>
    </source>
</evidence>
<evidence type="ECO:0000313" key="3">
    <source>
        <dbReference type="EnsemblMetazoa" id="CJA03338.1"/>
    </source>
</evidence>
<feature type="domain" description="Ground-like" evidence="2">
    <location>
        <begin position="295"/>
        <end position="365"/>
    </location>
</feature>
<accession>A0A8R1HJ46</accession>
<name>A0A8R1HJ46_CAEJA</name>
<keyword evidence="4" id="KW-1185">Reference proteome</keyword>
<organism evidence="3 4">
    <name type="scientific">Caenorhabditis japonica</name>
    <dbReference type="NCBI Taxonomy" id="281687"/>
    <lineage>
        <taxon>Eukaryota</taxon>
        <taxon>Metazoa</taxon>
        <taxon>Ecdysozoa</taxon>
        <taxon>Nematoda</taxon>
        <taxon>Chromadorea</taxon>
        <taxon>Rhabditida</taxon>
        <taxon>Rhabditina</taxon>
        <taxon>Rhabditomorpha</taxon>
        <taxon>Rhabditoidea</taxon>
        <taxon>Rhabditidae</taxon>
        <taxon>Peloderinae</taxon>
        <taxon>Caenorhabditis</taxon>
    </lineage>
</organism>
<reference evidence="4" key="1">
    <citation type="submission" date="2010-08" db="EMBL/GenBank/DDBJ databases">
        <authorList>
            <consortium name="Caenorhabditis japonica Sequencing Consortium"/>
            <person name="Wilson R.K."/>
        </authorList>
    </citation>
    <scope>NUCLEOTIDE SEQUENCE [LARGE SCALE GENOMIC DNA]</scope>
    <source>
        <strain evidence="4">DF5081</strain>
    </source>
</reference>
<evidence type="ECO:0000256" key="1">
    <source>
        <dbReference type="SAM" id="SignalP"/>
    </source>
</evidence>
<evidence type="ECO:0000313" key="4">
    <source>
        <dbReference type="Proteomes" id="UP000005237"/>
    </source>
</evidence>
<dbReference type="Pfam" id="PF04155">
    <property type="entry name" value="Ground-like"/>
    <property type="match status" value="1"/>
</dbReference>
<keyword evidence="1" id="KW-0732">Signal</keyword>